<evidence type="ECO:0000313" key="3">
    <source>
        <dbReference type="Proteomes" id="UP001519924"/>
    </source>
</evidence>
<keyword evidence="1" id="KW-0812">Transmembrane</keyword>
<dbReference type="InterPro" id="IPR021521">
    <property type="entry name" value="DUF3185"/>
</dbReference>
<protein>
    <submittedName>
        <fullName evidence="2">DUF3185 family protein</fullName>
    </submittedName>
</protein>
<evidence type="ECO:0000256" key="1">
    <source>
        <dbReference type="SAM" id="Phobius"/>
    </source>
</evidence>
<sequence length="70" mass="7090">MPATRIAGIALLVLGAVLLVTGLGATDAPVERLSNALTGRYTEGTMWYLIGGVLGLVLGALLALLGRRGA</sequence>
<dbReference type="RefSeq" id="WP_220116264.1">
    <property type="nucleotide sequence ID" value="NZ_JAHZUY010000006.1"/>
</dbReference>
<proteinExistence type="predicted"/>
<name>A0ABS7F1B2_9PROT</name>
<feature type="transmembrane region" description="Helical" evidence="1">
    <location>
        <begin position="46"/>
        <end position="65"/>
    </location>
</feature>
<dbReference type="Pfam" id="PF11381">
    <property type="entry name" value="DUF3185"/>
    <property type="match status" value="1"/>
</dbReference>
<keyword evidence="1" id="KW-1133">Transmembrane helix</keyword>
<accession>A0ABS7F1B2</accession>
<gene>
    <name evidence="2" type="ORF">K1J50_04615</name>
</gene>
<dbReference type="EMBL" id="JAHZUY010000006">
    <property type="protein sequence ID" value="MBW8268762.1"/>
    <property type="molecule type" value="Genomic_DNA"/>
</dbReference>
<comment type="caution">
    <text evidence="2">The sequence shown here is derived from an EMBL/GenBank/DDBJ whole genome shotgun (WGS) entry which is preliminary data.</text>
</comment>
<reference evidence="2 3" key="1">
    <citation type="submission" date="2021-08" db="EMBL/GenBank/DDBJ databases">
        <title>Caldovatus sediminis gen. nov., sp. nov., a moderately thermophilic bacterium isolated from a hot spring.</title>
        <authorList>
            <person name="Hu C.-J."/>
            <person name="Li W.-J."/>
            <person name="Xian W.-D."/>
        </authorList>
    </citation>
    <scope>NUCLEOTIDE SEQUENCE [LARGE SCALE GENOMIC DNA]</scope>
    <source>
        <strain evidence="2 3">SYSU G05006</strain>
    </source>
</reference>
<keyword evidence="3" id="KW-1185">Reference proteome</keyword>
<dbReference type="Proteomes" id="UP001519924">
    <property type="component" value="Unassembled WGS sequence"/>
</dbReference>
<keyword evidence="1" id="KW-0472">Membrane</keyword>
<evidence type="ECO:0000313" key="2">
    <source>
        <dbReference type="EMBL" id="MBW8268762.1"/>
    </source>
</evidence>
<organism evidence="2 3">
    <name type="scientific">Caldovatus aquaticus</name>
    <dbReference type="NCBI Taxonomy" id="2865671"/>
    <lineage>
        <taxon>Bacteria</taxon>
        <taxon>Pseudomonadati</taxon>
        <taxon>Pseudomonadota</taxon>
        <taxon>Alphaproteobacteria</taxon>
        <taxon>Acetobacterales</taxon>
        <taxon>Roseomonadaceae</taxon>
        <taxon>Caldovatus</taxon>
    </lineage>
</organism>